<evidence type="ECO:0000259" key="2">
    <source>
        <dbReference type="Pfam" id="PF01979"/>
    </source>
</evidence>
<evidence type="ECO:0000256" key="1">
    <source>
        <dbReference type="ARBA" id="ARBA00022801"/>
    </source>
</evidence>
<protein>
    <recommendedName>
        <fullName evidence="2">Amidohydrolase-related domain-containing protein</fullName>
    </recommendedName>
</protein>
<accession>A0A2B7XCX8</accession>
<keyword evidence="1" id="KW-0378">Hydrolase</keyword>
<dbReference type="AlphaFoldDB" id="A0A2B7XCX8"/>
<dbReference type="Pfam" id="PF01979">
    <property type="entry name" value="Amidohydro_1"/>
    <property type="match status" value="1"/>
</dbReference>
<name>A0A2B7XCX8_9EURO</name>
<dbReference type="InterPro" id="IPR032466">
    <property type="entry name" value="Metal_Hydrolase"/>
</dbReference>
<keyword evidence="4" id="KW-1185">Reference proteome</keyword>
<dbReference type="InterPro" id="IPR011059">
    <property type="entry name" value="Metal-dep_hydrolase_composite"/>
</dbReference>
<feature type="domain" description="Amidohydrolase-related" evidence="2">
    <location>
        <begin position="63"/>
        <end position="444"/>
    </location>
</feature>
<evidence type="ECO:0000313" key="4">
    <source>
        <dbReference type="Proteomes" id="UP000224080"/>
    </source>
</evidence>
<dbReference type="Gene3D" id="3.20.20.140">
    <property type="entry name" value="Metal-dependent hydrolases"/>
    <property type="match status" value="1"/>
</dbReference>
<evidence type="ECO:0000313" key="3">
    <source>
        <dbReference type="EMBL" id="PGH06996.1"/>
    </source>
</evidence>
<reference evidence="3 4" key="1">
    <citation type="submission" date="2017-10" db="EMBL/GenBank/DDBJ databases">
        <title>Comparative genomics in systemic dimorphic fungi from Ajellomycetaceae.</title>
        <authorList>
            <person name="Munoz J.F."/>
            <person name="Mcewen J.G."/>
            <person name="Clay O.K."/>
            <person name="Cuomo C.A."/>
        </authorList>
    </citation>
    <scope>NUCLEOTIDE SEQUENCE [LARGE SCALE GENOMIC DNA]</scope>
    <source>
        <strain evidence="3 4">UAMH130</strain>
    </source>
</reference>
<comment type="caution">
    <text evidence="3">The sequence shown here is derived from an EMBL/GenBank/DDBJ whole genome shotgun (WGS) entry which is preliminary data.</text>
</comment>
<dbReference type="InterPro" id="IPR050287">
    <property type="entry name" value="MTA/SAH_deaminase"/>
</dbReference>
<organism evidence="3 4">
    <name type="scientific">Blastomyces parvus</name>
    <dbReference type="NCBI Taxonomy" id="2060905"/>
    <lineage>
        <taxon>Eukaryota</taxon>
        <taxon>Fungi</taxon>
        <taxon>Dikarya</taxon>
        <taxon>Ascomycota</taxon>
        <taxon>Pezizomycotina</taxon>
        <taxon>Eurotiomycetes</taxon>
        <taxon>Eurotiomycetidae</taxon>
        <taxon>Onygenales</taxon>
        <taxon>Ajellomycetaceae</taxon>
        <taxon>Blastomyces</taxon>
    </lineage>
</organism>
<proteinExistence type="predicted"/>
<dbReference type="Gene3D" id="2.30.40.10">
    <property type="entry name" value="Urease, subunit C, domain 1"/>
    <property type="match status" value="1"/>
</dbReference>
<dbReference type="STRING" id="2060905.A0A2B7XCX8"/>
<gene>
    <name evidence="3" type="ORF">GX51_02035</name>
</gene>
<dbReference type="SUPFAM" id="SSF51338">
    <property type="entry name" value="Composite domain of metallo-dependent hydrolases"/>
    <property type="match status" value="2"/>
</dbReference>
<sequence>MPSSILLQNATVIVPSSRASTDAVPLKGHSVLIEGNIITRIAPHADVKAPSADTEVIDCRGKIVSPGFVDTHHHLWQTQLKGRHADQSLMEYMPSGNMQCASYTAEDIFWGELGGCLASIDGGTTTVVDHAHMSYSAAHVENAVSATISSGIRSIFCFTPTLRIKSWDPPFTADEEFFPAWVWETFDKLAQAAPFGDGRIQLGFAGELFFLPKEMIVNIFERVTKAGVKTITAHYLHGIYEQPLNQKQPIPSPDEDYNGVPLVDILHSYNLLGPNIILSHATGLTPAAAQKITSTGAFVSTTPETELQMGHGLPVCFRDDIKDQCSLGIDCHSNNSSDMMTQMRLGLQSARAVRNEALIKKGETPIVKISGSVRDVFRLATIEGARAVHLQDQIGSLVEGKRADIVVFDALSPGMICAAEHDPIAAIVLHSSISDIETVIVDGVVRKRGGKLVKVAVDEGIAGIGKTEVAWADVAGELLRSREDIQKRIEKIDMDKALESFLKMV</sequence>
<dbReference type="OrthoDB" id="194468at2759"/>
<dbReference type="GO" id="GO:0016810">
    <property type="term" value="F:hydrolase activity, acting on carbon-nitrogen (but not peptide) bonds"/>
    <property type="evidence" value="ECO:0007669"/>
    <property type="project" value="InterPro"/>
</dbReference>
<dbReference type="PANTHER" id="PTHR43794">
    <property type="entry name" value="AMINOHYDROLASE SSNA-RELATED"/>
    <property type="match status" value="1"/>
</dbReference>
<dbReference type="PANTHER" id="PTHR43794:SF11">
    <property type="entry name" value="AMIDOHYDROLASE-RELATED DOMAIN-CONTAINING PROTEIN"/>
    <property type="match status" value="1"/>
</dbReference>
<dbReference type="Proteomes" id="UP000224080">
    <property type="component" value="Unassembled WGS sequence"/>
</dbReference>
<dbReference type="InterPro" id="IPR006680">
    <property type="entry name" value="Amidohydro-rel"/>
</dbReference>
<dbReference type="SUPFAM" id="SSF51556">
    <property type="entry name" value="Metallo-dependent hydrolases"/>
    <property type="match status" value="1"/>
</dbReference>
<dbReference type="EMBL" id="PDNC01000017">
    <property type="protein sequence ID" value="PGH06996.1"/>
    <property type="molecule type" value="Genomic_DNA"/>
</dbReference>